<feature type="chain" id="PRO_5012864428" description="Cyclic lactone autoinducer peptide" evidence="1">
    <location>
        <begin position="25"/>
        <end position="40"/>
    </location>
</feature>
<dbReference type="OrthoDB" id="1799527at2"/>
<dbReference type="Proteomes" id="UP000186102">
    <property type="component" value="Unassembled WGS sequence"/>
</dbReference>
<dbReference type="AlphaFoldDB" id="A0A1Q8QMX6"/>
<keyword evidence="1" id="KW-0732">Signal</keyword>
<comment type="caution">
    <text evidence="2">The sequence shown here is derived from an EMBL/GenBank/DDBJ whole genome shotgun (WGS) entry which is preliminary data.</text>
</comment>
<dbReference type="PROSITE" id="PS51257">
    <property type="entry name" value="PROKAR_LIPOPROTEIN"/>
    <property type="match status" value="1"/>
</dbReference>
<dbReference type="STRING" id="1888891.DSOL_3912"/>
<accession>A0A1Q8QMX6</accession>
<feature type="signal peptide" evidence="1">
    <location>
        <begin position="1"/>
        <end position="24"/>
    </location>
</feature>
<evidence type="ECO:0008006" key="4">
    <source>
        <dbReference type="Google" id="ProtNLM"/>
    </source>
</evidence>
<dbReference type="InterPro" id="IPR009229">
    <property type="entry name" value="AgrD"/>
</dbReference>
<dbReference type="NCBIfam" id="TIGR04223">
    <property type="entry name" value="quorum_AgrD"/>
    <property type="match status" value="1"/>
</dbReference>
<sequence length="40" mass="4485">MKKYFFATIASMLMLLASATSVFACGLWAYQPKTPKALQR</sequence>
<protein>
    <recommendedName>
        <fullName evidence="4">Cyclic lactone autoinducer peptide</fullName>
    </recommendedName>
</protein>
<keyword evidence="3" id="KW-1185">Reference proteome</keyword>
<reference evidence="2 3" key="1">
    <citation type="submission" date="2016-09" db="EMBL/GenBank/DDBJ databases">
        <title>Complete genome of Desulfosporosinus sp. OL.</title>
        <authorList>
            <person name="Mardanov A."/>
            <person name="Beletsky A."/>
            <person name="Panova A."/>
            <person name="Karnachuk O."/>
            <person name="Ravin N."/>
        </authorList>
    </citation>
    <scope>NUCLEOTIDE SEQUENCE [LARGE SCALE GENOMIC DNA]</scope>
    <source>
        <strain evidence="2 3">OL</strain>
    </source>
</reference>
<gene>
    <name evidence="2" type="ORF">DSOL_3912</name>
</gene>
<name>A0A1Q8QMX6_9FIRM</name>
<evidence type="ECO:0000313" key="2">
    <source>
        <dbReference type="EMBL" id="OLN28677.1"/>
    </source>
</evidence>
<dbReference type="RefSeq" id="WP_075366333.1">
    <property type="nucleotide sequence ID" value="NZ_MLBF01000040.1"/>
</dbReference>
<evidence type="ECO:0000313" key="3">
    <source>
        <dbReference type="Proteomes" id="UP000186102"/>
    </source>
</evidence>
<evidence type="ECO:0000256" key="1">
    <source>
        <dbReference type="SAM" id="SignalP"/>
    </source>
</evidence>
<proteinExistence type="predicted"/>
<organism evidence="2 3">
    <name type="scientific">Desulfosporosinus metallidurans</name>
    <dbReference type="NCBI Taxonomy" id="1888891"/>
    <lineage>
        <taxon>Bacteria</taxon>
        <taxon>Bacillati</taxon>
        <taxon>Bacillota</taxon>
        <taxon>Clostridia</taxon>
        <taxon>Eubacteriales</taxon>
        <taxon>Desulfitobacteriaceae</taxon>
        <taxon>Desulfosporosinus</taxon>
    </lineage>
</organism>
<dbReference type="EMBL" id="MLBF01000040">
    <property type="protein sequence ID" value="OLN28677.1"/>
    <property type="molecule type" value="Genomic_DNA"/>
</dbReference>